<proteinExistence type="predicted"/>
<dbReference type="Pfam" id="PF00702">
    <property type="entry name" value="Hydrolase"/>
    <property type="match status" value="1"/>
</dbReference>
<evidence type="ECO:0000313" key="2">
    <source>
        <dbReference type="Proteomes" id="UP000651482"/>
    </source>
</evidence>
<accession>A0A926HR53</accession>
<sequence>MLKPDLLYSRITELTPEALRKLGVRALLLDVDNTLALHGKPEPLPGTQDWAARMTEAGFALLILSNNTDARVAPFAAKYGLPFLSGAAKPLPGGFRRAAKILKTPRRECAVVGDQIFTDLLGARLSGMRAVLLEPVELESGKLLQWKRRWEKRLRKRYQALR</sequence>
<dbReference type="Proteomes" id="UP000651482">
    <property type="component" value="Unassembled WGS sequence"/>
</dbReference>
<gene>
    <name evidence="1" type="ORF">IAG03_02520</name>
</gene>
<dbReference type="RefSeq" id="WP_249318168.1">
    <property type="nucleotide sequence ID" value="NZ_JACRSN010000003.1"/>
</dbReference>
<organism evidence="1 2">
    <name type="scientific">Yeguia hominis</name>
    <dbReference type="NCBI Taxonomy" id="2763662"/>
    <lineage>
        <taxon>Bacteria</taxon>
        <taxon>Bacillati</taxon>
        <taxon>Bacillota</taxon>
        <taxon>Clostridia</taxon>
        <taxon>Eubacteriales</taxon>
        <taxon>Yeguiaceae</taxon>
        <taxon>Yeguia</taxon>
    </lineage>
</organism>
<evidence type="ECO:0000313" key="1">
    <source>
        <dbReference type="EMBL" id="MBC8532893.1"/>
    </source>
</evidence>
<dbReference type="SUPFAM" id="SSF56784">
    <property type="entry name" value="HAD-like"/>
    <property type="match status" value="1"/>
</dbReference>
<comment type="caution">
    <text evidence="1">The sequence shown here is derived from an EMBL/GenBank/DDBJ whole genome shotgun (WGS) entry which is preliminary data.</text>
</comment>
<dbReference type="Gene3D" id="3.40.50.1000">
    <property type="entry name" value="HAD superfamily/HAD-like"/>
    <property type="match status" value="1"/>
</dbReference>
<dbReference type="CDD" id="cd16416">
    <property type="entry name" value="HAD_BsYqeG-like"/>
    <property type="match status" value="1"/>
</dbReference>
<dbReference type="NCBIfam" id="TIGR01662">
    <property type="entry name" value="HAD-SF-IIIA"/>
    <property type="match status" value="1"/>
</dbReference>
<name>A0A926HR53_9FIRM</name>
<dbReference type="AlphaFoldDB" id="A0A926HR53"/>
<protein>
    <submittedName>
        <fullName evidence="1">YqeG family HAD IIIA-type phosphatase</fullName>
    </submittedName>
</protein>
<dbReference type="GO" id="GO:0008962">
    <property type="term" value="F:phosphatidylglycerophosphatase activity"/>
    <property type="evidence" value="ECO:0007669"/>
    <property type="project" value="InterPro"/>
</dbReference>
<keyword evidence="2" id="KW-1185">Reference proteome</keyword>
<dbReference type="InterPro" id="IPR006549">
    <property type="entry name" value="HAD-SF_hydro_IIIA"/>
</dbReference>
<dbReference type="InterPro" id="IPR010021">
    <property type="entry name" value="PGPP1/Gep4"/>
</dbReference>
<dbReference type="EMBL" id="JACRSN010000003">
    <property type="protein sequence ID" value="MBC8532893.1"/>
    <property type="molecule type" value="Genomic_DNA"/>
</dbReference>
<dbReference type="InterPro" id="IPR036412">
    <property type="entry name" value="HAD-like_sf"/>
</dbReference>
<dbReference type="InterPro" id="IPR023214">
    <property type="entry name" value="HAD_sf"/>
</dbReference>
<dbReference type="NCBIfam" id="TIGR01668">
    <property type="entry name" value="YqeG_hyp_ppase"/>
    <property type="match status" value="1"/>
</dbReference>
<reference evidence="1" key="1">
    <citation type="submission" date="2020-08" db="EMBL/GenBank/DDBJ databases">
        <title>Genome public.</title>
        <authorList>
            <person name="Liu C."/>
            <person name="Sun Q."/>
        </authorList>
    </citation>
    <scope>NUCLEOTIDE SEQUENCE</scope>
    <source>
        <strain evidence="1">NSJ-40</strain>
    </source>
</reference>